<dbReference type="EMBL" id="JAGSNF010000020">
    <property type="protein sequence ID" value="MBR7744449.1"/>
    <property type="molecule type" value="Genomic_DNA"/>
</dbReference>
<proteinExistence type="predicted"/>
<gene>
    <name evidence="2" type="ORF">KC207_14230</name>
</gene>
<feature type="compositionally biased region" description="Basic and acidic residues" evidence="1">
    <location>
        <begin position="21"/>
        <end position="30"/>
    </location>
</feature>
<dbReference type="RefSeq" id="WP_211603970.1">
    <property type="nucleotide sequence ID" value="NZ_JAGSNF010000020.1"/>
</dbReference>
<evidence type="ECO:0000256" key="1">
    <source>
        <dbReference type="SAM" id="MobiDB-lite"/>
    </source>
</evidence>
<organism evidence="2 3">
    <name type="scientific">Phycicoccus avicenniae</name>
    <dbReference type="NCBI Taxonomy" id="2828860"/>
    <lineage>
        <taxon>Bacteria</taxon>
        <taxon>Bacillati</taxon>
        <taxon>Actinomycetota</taxon>
        <taxon>Actinomycetes</taxon>
        <taxon>Micrococcales</taxon>
        <taxon>Intrasporangiaceae</taxon>
        <taxon>Phycicoccus</taxon>
    </lineage>
</organism>
<name>A0A941D987_9MICO</name>
<accession>A0A941D987</accession>
<feature type="region of interest" description="Disordered" evidence="1">
    <location>
        <begin position="1"/>
        <end position="49"/>
    </location>
</feature>
<comment type="caution">
    <text evidence="2">The sequence shown here is derived from an EMBL/GenBank/DDBJ whole genome shotgun (WGS) entry which is preliminary data.</text>
</comment>
<dbReference type="AlphaFoldDB" id="A0A941D987"/>
<evidence type="ECO:0000313" key="3">
    <source>
        <dbReference type="Proteomes" id="UP000677016"/>
    </source>
</evidence>
<dbReference type="Proteomes" id="UP000677016">
    <property type="component" value="Unassembled WGS sequence"/>
</dbReference>
<protein>
    <submittedName>
        <fullName evidence="2">Uncharacterized protein</fullName>
    </submittedName>
</protein>
<evidence type="ECO:0000313" key="2">
    <source>
        <dbReference type="EMBL" id="MBR7744449.1"/>
    </source>
</evidence>
<sequence length="61" mass="6837">MTTDENRAWLRRLFGTDDPAEGEREAKDDNPAPPTDGADTKDPGDPMRAFTRSLFDNALRD</sequence>
<keyword evidence="3" id="KW-1185">Reference proteome</keyword>
<reference evidence="2" key="1">
    <citation type="submission" date="2021-04" db="EMBL/GenBank/DDBJ databases">
        <title>Phycicoccus avicenniae sp. nov., a novel endophytic actinomycetes isolated from branch of Avicennia mariana.</title>
        <authorList>
            <person name="Tuo L."/>
        </authorList>
    </citation>
    <scope>NUCLEOTIDE SEQUENCE</scope>
    <source>
        <strain evidence="2">BSK3Z-2</strain>
    </source>
</reference>